<dbReference type="GO" id="GO:0016763">
    <property type="term" value="F:pentosyltransferase activity"/>
    <property type="evidence" value="ECO:0007669"/>
    <property type="project" value="InterPro"/>
</dbReference>
<dbReference type="SUPFAM" id="SSF47648">
    <property type="entry name" value="Nucleoside phosphorylase/phosphoribosyltransferase N-terminal domain"/>
    <property type="match status" value="1"/>
</dbReference>
<dbReference type="InterPro" id="IPR017459">
    <property type="entry name" value="Glycosyl_Trfase_fam3_N_dom"/>
</dbReference>
<dbReference type="NCBIfam" id="NF003338">
    <property type="entry name" value="PRK04350.1"/>
    <property type="match status" value="1"/>
</dbReference>
<dbReference type="InterPro" id="IPR035902">
    <property type="entry name" value="Nuc_phospho_transferase"/>
</dbReference>
<evidence type="ECO:0000313" key="5">
    <source>
        <dbReference type="EMBL" id="VDS10975.1"/>
    </source>
</evidence>
<evidence type="ECO:0000256" key="1">
    <source>
        <dbReference type="ARBA" id="ARBA00022676"/>
    </source>
</evidence>
<sequence>MKLAVKDLDIGTGGPLIAVLHSSDAQRMDLHFEDRVRLSHGKRRVVAILDITSSQGVVRQGVIGLMDELVKELGVRDGQNIEVQLEQKPASLQHIRSKLDGACLSEEQLGEIVYDITRNKLSEIEIAYFVASTYIRGLNADEVAALTKAMVKYGETLDFPPPVMDKHSIGGVPGNRTTMVVVPIVAAAGLTIPKTSSRAITSAAGTADVMEVLARVEVPLPELRHIVKRVGACMVWGGALALAPADDRIIRVESPLSLDAEGQMIASVLAKKRSVGATHVLIDIPVGAGAKVWDMERGERLRGLFEGIGKQLGMEVHVLLTDGAQPIGNGIGSALEARDVLWILLGDERAPADLRKKSIMMAGKLLEMGSAAPLGEGVKLAEELLRSGKAYRKMVEIIDAQGRRASRPEELVLGRQTEEVRAARPGTIRSADNKFIARIARALGSPEG</sequence>
<dbReference type="Gene3D" id="3.40.1030.10">
    <property type="entry name" value="Nucleoside phosphorylase/phosphoribosyltransferase catalytic domain"/>
    <property type="match status" value="1"/>
</dbReference>
<dbReference type="InterPro" id="IPR036320">
    <property type="entry name" value="Glycosyl_Trfase_fam3_N_dom_sf"/>
</dbReference>
<feature type="domain" description="Glycosyl transferase family 3" evidence="3">
    <location>
        <begin position="162"/>
        <end position="391"/>
    </location>
</feature>
<evidence type="ECO:0000259" key="3">
    <source>
        <dbReference type="Pfam" id="PF00591"/>
    </source>
</evidence>
<keyword evidence="1" id="KW-0328">Glycosyltransferase</keyword>
<dbReference type="Gene3D" id="1.20.970.50">
    <property type="match status" value="1"/>
</dbReference>
<dbReference type="GO" id="GO:0004645">
    <property type="term" value="F:1,4-alpha-oligoglucan phosphorylase activity"/>
    <property type="evidence" value="ECO:0007669"/>
    <property type="project" value="InterPro"/>
</dbReference>
<keyword evidence="2" id="KW-0808">Transferase</keyword>
<proteinExistence type="predicted"/>
<gene>
    <name evidence="5" type="primary">deoA</name>
</gene>
<dbReference type="PROSITE" id="PS00647">
    <property type="entry name" value="THYMID_PHOSPHORYLASE"/>
    <property type="match status" value="1"/>
</dbReference>
<dbReference type="PANTHER" id="PTHR10515">
    <property type="entry name" value="THYMIDINE PHOSPHORYLASE"/>
    <property type="match status" value="1"/>
</dbReference>
<dbReference type="InterPro" id="IPR013466">
    <property type="entry name" value="Thymidine/AMP_Pase"/>
</dbReference>
<dbReference type="Gene3D" id="2.40.40.20">
    <property type="match status" value="1"/>
</dbReference>
<feature type="domain" description="Glycosyl transferase family 3 N-terminal" evidence="4">
    <location>
        <begin position="94"/>
        <end position="154"/>
    </location>
</feature>
<dbReference type="Pfam" id="PF00591">
    <property type="entry name" value="Glycos_transf_3"/>
    <property type="match status" value="1"/>
</dbReference>
<dbReference type="PANTHER" id="PTHR10515:SF0">
    <property type="entry name" value="THYMIDINE PHOSPHORYLASE"/>
    <property type="match status" value="1"/>
</dbReference>
<dbReference type="InterPro" id="IPR000053">
    <property type="entry name" value="Thymidine/pyrmidine_PPase"/>
</dbReference>
<dbReference type="AlphaFoldDB" id="A0A447IU23"/>
<name>A0A447IU23_9ARCH</name>
<dbReference type="Pfam" id="PF02885">
    <property type="entry name" value="Glycos_trans_3N"/>
    <property type="match status" value="1"/>
</dbReference>
<dbReference type="InterPro" id="IPR000312">
    <property type="entry name" value="Glycosyl_Trfase_fam3"/>
</dbReference>
<evidence type="ECO:0000256" key="2">
    <source>
        <dbReference type="ARBA" id="ARBA00022679"/>
    </source>
</evidence>
<dbReference type="GO" id="GO:0005829">
    <property type="term" value="C:cytosol"/>
    <property type="evidence" value="ECO:0007669"/>
    <property type="project" value="TreeGrafter"/>
</dbReference>
<evidence type="ECO:0000259" key="4">
    <source>
        <dbReference type="Pfam" id="PF02885"/>
    </source>
</evidence>
<dbReference type="SUPFAM" id="SSF52418">
    <property type="entry name" value="Nucleoside phosphorylase/phosphoribosyltransferase catalytic domain"/>
    <property type="match status" value="1"/>
</dbReference>
<dbReference type="EMBL" id="LR131587">
    <property type="protein sequence ID" value="VDS10975.1"/>
    <property type="molecule type" value="Genomic_DNA"/>
</dbReference>
<organism evidence="5">
    <name type="scientific">uncultured Candidatus Woesearchaeota archaeon</name>
    <dbReference type="NCBI Taxonomy" id="2014372"/>
    <lineage>
        <taxon>Archaea</taxon>
        <taxon>Candidatus Woesearchaeota</taxon>
        <taxon>environmental samples</taxon>
    </lineage>
</organism>
<protein>
    <submittedName>
        <fullName evidence="5">AMP phosphorylase</fullName>
    </submittedName>
</protein>
<dbReference type="InterPro" id="IPR017872">
    <property type="entry name" value="Pyrmidine_PPase_CS"/>
</dbReference>
<accession>A0A447IU23</accession>
<dbReference type="NCBIfam" id="TIGR02645">
    <property type="entry name" value="ARCH_P_rylase"/>
    <property type="match status" value="1"/>
</dbReference>
<reference evidence="5" key="1">
    <citation type="submission" date="2018-12" db="EMBL/GenBank/DDBJ databases">
        <authorList>
            <person name="Jaffe A."/>
        </authorList>
    </citation>
    <scope>NUCLEOTIDE SEQUENCE</scope>
</reference>
<dbReference type="GO" id="GO:0006206">
    <property type="term" value="P:pyrimidine nucleobase metabolic process"/>
    <property type="evidence" value="ECO:0007669"/>
    <property type="project" value="InterPro"/>
</dbReference>